<dbReference type="RefSeq" id="WP_160918771.1">
    <property type="nucleotide sequence ID" value="NZ_WMEY01000002.1"/>
</dbReference>
<name>A0A845EX01_9BACL</name>
<comment type="caution">
    <text evidence="1">The sequence shown here is derived from an EMBL/GenBank/DDBJ whole genome shotgun (WGS) entry which is preliminary data.</text>
</comment>
<sequence>MYYFLYRTDYLTKQLRNQLIQSIETVVNEDRCSFFVCKMTHYFLISYRNKEVSLTLSDQQVLVGSPTDFENGCDFTDYLINHILYQLGPIYTLIE</sequence>
<dbReference type="Proteomes" id="UP000447833">
    <property type="component" value="Unassembled WGS sequence"/>
</dbReference>
<evidence type="ECO:0000313" key="1">
    <source>
        <dbReference type="EMBL" id="MYL63080.1"/>
    </source>
</evidence>
<proteinExistence type="predicted"/>
<reference evidence="1 2" key="1">
    <citation type="submission" date="2019-11" db="EMBL/GenBank/DDBJ databases">
        <title>Genome sequences of 17 halophilic strains isolated from different environments.</title>
        <authorList>
            <person name="Furrow R.E."/>
        </authorList>
    </citation>
    <scope>NUCLEOTIDE SEQUENCE [LARGE SCALE GENOMIC DNA]</scope>
    <source>
        <strain evidence="1 2">22506_14_FS</strain>
    </source>
</reference>
<organism evidence="1 2">
    <name type="scientific">Guptibacillus hwajinpoensis</name>
    <dbReference type="NCBI Taxonomy" id="208199"/>
    <lineage>
        <taxon>Bacteria</taxon>
        <taxon>Bacillati</taxon>
        <taxon>Bacillota</taxon>
        <taxon>Bacilli</taxon>
        <taxon>Bacillales</taxon>
        <taxon>Guptibacillaceae</taxon>
        <taxon>Guptibacillus</taxon>
    </lineage>
</organism>
<protein>
    <submittedName>
        <fullName evidence="1">Uncharacterized protein</fullName>
    </submittedName>
</protein>
<dbReference type="AlphaFoldDB" id="A0A845EX01"/>
<evidence type="ECO:0000313" key="2">
    <source>
        <dbReference type="Proteomes" id="UP000447833"/>
    </source>
</evidence>
<dbReference type="EMBL" id="WMEY01000002">
    <property type="protein sequence ID" value="MYL63080.1"/>
    <property type="molecule type" value="Genomic_DNA"/>
</dbReference>
<gene>
    <name evidence="1" type="ORF">GLW07_06900</name>
</gene>
<accession>A0A845EX01</accession>